<dbReference type="OrthoDB" id="213028at2"/>
<gene>
    <name evidence="1" type="ORF">SAMN05216508_10962</name>
</gene>
<evidence type="ECO:0000313" key="2">
    <source>
        <dbReference type="Proteomes" id="UP000198817"/>
    </source>
</evidence>
<reference evidence="1 2" key="1">
    <citation type="submission" date="2016-10" db="EMBL/GenBank/DDBJ databases">
        <authorList>
            <person name="de Groot N.N."/>
        </authorList>
    </citation>
    <scope>NUCLEOTIDE SEQUENCE [LARGE SCALE GENOMIC DNA]</scope>
    <source>
        <strain evidence="1 2">KHGC13</strain>
    </source>
</reference>
<dbReference type="RefSeq" id="WP_090163745.1">
    <property type="nucleotide sequence ID" value="NZ_CACWQI010000027.1"/>
</dbReference>
<dbReference type="PANTHER" id="PTHR33221">
    <property type="entry name" value="WINGED HELIX-TURN-HELIX TRANSCRIPTIONAL REGULATOR, RRF2 FAMILY"/>
    <property type="match status" value="1"/>
</dbReference>
<sequence>MQISTKFTIAIHILAAAEYFGKDEKVTSGLLASSIGSNPVIIRNLMSDLRNAGLIEIKRGPGGIAITRPLDQITFYDVYEAVEKNKEDLFHFHESSNPLCPVGRNIHAALYGKLQDVQKDFEDSLKEKKLSDVISDLYKEIENAG</sequence>
<dbReference type="GeneID" id="78354752"/>
<dbReference type="InterPro" id="IPR036388">
    <property type="entry name" value="WH-like_DNA-bd_sf"/>
</dbReference>
<keyword evidence="1" id="KW-0238">DNA-binding</keyword>
<dbReference type="Gene3D" id="1.10.10.10">
    <property type="entry name" value="Winged helix-like DNA-binding domain superfamily/Winged helix DNA-binding domain"/>
    <property type="match status" value="1"/>
</dbReference>
<keyword evidence="2" id="KW-1185">Reference proteome</keyword>
<dbReference type="PANTHER" id="PTHR33221:SF15">
    <property type="entry name" value="HTH-TYPE TRANSCRIPTIONAL REGULATOR YWGB-RELATED"/>
    <property type="match status" value="1"/>
</dbReference>
<dbReference type="Proteomes" id="UP000198817">
    <property type="component" value="Unassembled WGS sequence"/>
</dbReference>
<dbReference type="GO" id="GO:0003677">
    <property type="term" value="F:DNA binding"/>
    <property type="evidence" value="ECO:0007669"/>
    <property type="project" value="UniProtKB-KW"/>
</dbReference>
<dbReference type="InterPro" id="IPR000944">
    <property type="entry name" value="Tscrpt_reg_Rrf2"/>
</dbReference>
<dbReference type="AlphaFoldDB" id="A0A1I7GUU7"/>
<dbReference type="SUPFAM" id="SSF46785">
    <property type="entry name" value="Winged helix' DNA-binding domain"/>
    <property type="match status" value="1"/>
</dbReference>
<protein>
    <submittedName>
        <fullName evidence="1">DNA-binding transcriptional regulator, IscR family</fullName>
    </submittedName>
</protein>
<proteinExistence type="predicted"/>
<dbReference type="PROSITE" id="PS51197">
    <property type="entry name" value="HTH_RRF2_2"/>
    <property type="match status" value="1"/>
</dbReference>
<name>A0A1I7GUU7_9FIRM</name>
<organism evidence="1 2">
    <name type="scientific">Eubacterium pyruvativorans</name>
    <dbReference type="NCBI Taxonomy" id="155865"/>
    <lineage>
        <taxon>Bacteria</taxon>
        <taxon>Bacillati</taxon>
        <taxon>Bacillota</taxon>
        <taxon>Clostridia</taxon>
        <taxon>Eubacteriales</taxon>
        <taxon>Eubacteriaceae</taxon>
        <taxon>Eubacterium</taxon>
    </lineage>
</organism>
<accession>A0A1I7GUU7</accession>
<dbReference type="EMBL" id="FPBT01000009">
    <property type="protein sequence ID" value="SFU52218.1"/>
    <property type="molecule type" value="Genomic_DNA"/>
</dbReference>
<dbReference type="GO" id="GO:0005829">
    <property type="term" value="C:cytosol"/>
    <property type="evidence" value="ECO:0007669"/>
    <property type="project" value="TreeGrafter"/>
</dbReference>
<dbReference type="GO" id="GO:0003700">
    <property type="term" value="F:DNA-binding transcription factor activity"/>
    <property type="evidence" value="ECO:0007669"/>
    <property type="project" value="TreeGrafter"/>
</dbReference>
<dbReference type="STRING" id="155865.SAMN05216515_11062"/>
<evidence type="ECO:0000313" key="1">
    <source>
        <dbReference type="EMBL" id="SFU52218.1"/>
    </source>
</evidence>
<dbReference type="InterPro" id="IPR036390">
    <property type="entry name" value="WH_DNA-bd_sf"/>
</dbReference>
<dbReference type="Pfam" id="PF02082">
    <property type="entry name" value="Rrf2"/>
    <property type="match status" value="1"/>
</dbReference>